<name>A0ABV4E3K5_9GAMM</name>
<protein>
    <submittedName>
        <fullName evidence="8">FUSC family protein</fullName>
    </submittedName>
</protein>
<feature type="transmembrane region" description="Helical" evidence="7">
    <location>
        <begin position="416"/>
        <end position="435"/>
    </location>
</feature>
<evidence type="ECO:0000256" key="7">
    <source>
        <dbReference type="SAM" id="Phobius"/>
    </source>
</evidence>
<evidence type="ECO:0000313" key="8">
    <source>
        <dbReference type="EMBL" id="MEY8769444.1"/>
    </source>
</evidence>
<keyword evidence="9" id="KW-1185">Reference proteome</keyword>
<organism evidence="8 9">
    <name type="scientific">Erwinia aeris</name>
    <dbReference type="NCBI Taxonomy" id="3239803"/>
    <lineage>
        <taxon>Bacteria</taxon>
        <taxon>Pseudomonadati</taxon>
        <taxon>Pseudomonadota</taxon>
        <taxon>Gammaproteobacteria</taxon>
        <taxon>Enterobacterales</taxon>
        <taxon>Erwiniaceae</taxon>
        <taxon>Erwinia</taxon>
    </lineage>
</organism>
<evidence type="ECO:0000256" key="1">
    <source>
        <dbReference type="ARBA" id="ARBA00004651"/>
    </source>
</evidence>
<dbReference type="Pfam" id="PF04632">
    <property type="entry name" value="FUSC"/>
    <property type="match status" value="1"/>
</dbReference>
<evidence type="ECO:0000256" key="4">
    <source>
        <dbReference type="ARBA" id="ARBA00022692"/>
    </source>
</evidence>
<keyword evidence="2" id="KW-0813">Transport</keyword>
<keyword evidence="5 7" id="KW-1133">Transmembrane helix</keyword>
<sequence>MKWFTQNAVLFSAKTCLAAFLALYISLELNFEKPAWSLTTVFVASQLYSAATISKSIFRLLGTLLGGLFIFLIYPETVQYPLLFSLCVSLWVAVCLYLSLHDRTPKSYIFMLAGYSAAIMGFPGVVSPLSISDIVISRIEEITLAIICSSLVHQLILPVSMRSLLEQSVSVWYLNAQKLCHELITVRPKDKSLEREDILIQMANYPTNVETLIVHCVYEGDAARKLIRLVSVQYQHLSYLIPTLTAIEARLSILAEQQIRFPQEVTDVFADFVGWLNRGEIAETAQMQQQLAATQTALKQQWRSGALATEESILLMGLLERLADFVRIAGAYQSVSVLVSDLSGDTSLAKETRAERHIDNGLLLLSAATAFLATFISSLFWIGSGWADGATAPMMAAIVASFFASMDTPLVPMKRFIKGVFIALAISLFYVAFLIPQATTFEALLLILTPGLLLLGLVIARPSTNLIGISVATQIPAFLGMTHHFTPNLTGLINTAISSMVGIIVAVTITALIRNKRPSWTAKRTLRKGLSDLLRLVKEIERNGSSLLARQHFVVRMLDRVNIILPRMRLDPHPDLVSGGNLLTEAWLGANCYDYYARHRELLESYRIDSGQMFHELALFLKRRMKSLQTQPHQHLLEELDLLLLKLEALAGKDEAVFAPLFYLFNVRLSLFPGQRWPDIALLKTIRR</sequence>
<comment type="caution">
    <text evidence="8">The sequence shown here is derived from an EMBL/GenBank/DDBJ whole genome shotgun (WGS) entry which is preliminary data.</text>
</comment>
<feature type="transmembrane region" description="Helical" evidence="7">
    <location>
        <begin position="57"/>
        <end position="74"/>
    </location>
</feature>
<comment type="subcellular location">
    <subcellularLocation>
        <location evidence="1">Cell membrane</location>
        <topology evidence="1">Multi-pass membrane protein</topology>
    </subcellularLocation>
</comment>
<accession>A0ABV4E3K5</accession>
<dbReference type="RefSeq" id="WP_253454316.1">
    <property type="nucleotide sequence ID" value="NZ_JBGFFX010000001.1"/>
</dbReference>
<evidence type="ECO:0000256" key="2">
    <source>
        <dbReference type="ARBA" id="ARBA00022448"/>
    </source>
</evidence>
<feature type="transmembrane region" description="Helical" evidence="7">
    <location>
        <begin position="441"/>
        <end position="459"/>
    </location>
</feature>
<evidence type="ECO:0000256" key="3">
    <source>
        <dbReference type="ARBA" id="ARBA00022475"/>
    </source>
</evidence>
<dbReference type="PANTHER" id="PTHR30509">
    <property type="entry name" value="P-HYDROXYBENZOIC ACID EFFLUX PUMP SUBUNIT-RELATED"/>
    <property type="match status" value="1"/>
</dbReference>
<feature type="transmembrane region" description="Helical" evidence="7">
    <location>
        <begin position="386"/>
        <end position="404"/>
    </location>
</feature>
<reference evidence="8 9" key="1">
    <citation type="submission" date="2024-07" db="EMBL/GenBank/DDBJ databases">
        <authorList>
            <person name="Hebao G."/>
        </authorList>
    </citation>
    <scope>NUCLEOTIDE SEQUENCE [LARGE SCALE GENOMIC DNA]</scope>
    <source>
        <strain evidence="8 9">ACCC 02193</strain>
    </source>
</reference>
<dbReference type="InterPro" id="IPR006726">
    <property type="entry name" value="PHBA_efflux_AaeB/fusaric-R"/>
</dbReference>
<keyword evidence="6 7" id="KW-0472">Membrane</keyword>
<evidence type="ECO:0000256" key="6">
    <source>
        <dbReference type="ARBA" id="ARBA00023136"/>
    </source>
</evidence>
<feature type="transmembrane region" description="Helical" evidence="7">
    <location>
        <begin position="7"/>
        <end position="27"/>
    </location>
</feature>
<feature type="transmembrane region" description="Helical" evidence="7">
    <location>
        <begin position="80"/>
        <end position="100"/>
    </location>
</feature>
<gene>
    <name evidence="8" type="ORF">AB6T85_03185</name>
</gene>
<feature type="transmembrane region" description="Helical" evidence="7">
    <location>
        <begin position="112"/>
        <end position="136"/>
    </location>
</feature>
<keyword evidence="3" id="KW-1003">Cell membrane</keyword>
<feature type="transmembrane region" description="Helical" evidence="7">
    <location>
        <begin position="492"/>
        <end position="513"/>
    </location>
</feature>
<dbReference type="Proteomes" id="UP001565243">
    <property type="component" value="Unassembled WGS sequence"/>
</dbReference>
<dbReference type="PANTHER" id="PTHR30509:SF9">
    <property type="entry name" value="MULTIDRUG RESISTANCE PROTEIN MDTO"/>
    <property type="match status" value="1"/>
</dbReference>
<feature type="transmembrane region" description="Helical" evidence="7">
    <location>
        <begin position="362"/>
        <end position="380"/>
    </location>
</feature>
<evidence type="ECO:0000256" key="5">
    <source>
        <dbReference type="ARBA" id="ARBA00022989"/>
    </source>
</evidence>
<proteinExistence type="predicted"/>
<keyword evidence="4 7" id="KW-0812">Transmembrane</keyword>
<evidence type="ECO:0000313" key="9">
    <source>
        <dbReference type="Proteomes" id="UP001565243"/>
    </source>
</evidence>
<feature type="transmembrane region" description="Helical" evidence="7">
    <location>
        <begin position="466"/>
        <end position="486"/>
    </location>
</feature>
<dbReference type="EMBL" id="JBGFFX010000001">
    <property type="protein sequence ID" value="MEY8769444.1"/>
    <property type="molecule type" value="Genomic_DNA"/>
</dbReference>